<dbReference type="AlphaFoldDB" id="A0A078BA74"/>
<evidence type="ECO:0000256" key="2">
    <source>
        <dbReference type="ARBA" id="ARBA00023002"/>
    </source>
</evidence>
<dbReference type="Gene3D" id="3.40.50.970">
    <property type="match status" value="1"/>
</dbReference>
<dbReference type="InParanoid" id="A0A078BA74"/>
<evidence type="ECO:0000259" key="6">
    <source>
        <dbReference type="Pfam" id="PF00676"/>
    </source>
</evidence>
<keyword evidence="4 5" id="KW-0670">Pyruvate</keyword>
<comment type="cofactor">
    <cofactor evidence="1 5">
        <name>thiamine diphosphate</name>
        <dbReference type="ChEBI" id="CHEBI:58937"/>
    </cofactor>
</comment>
<keyword evidence="3 5" id="KW-0786">Thiamine pyrophosphate</keyword>
<dbReference type="InterPro" id="IPR029061">
    <property type="entry name" value="THDP-binding"/>
</dbReference>
<sequence>MKSLARKTLVSTGSRSFASTVTLNIPEFELHRLDKSQMPKQATTNKDELMSYFKRMSVMRRTEIVADNLYKSKMIRGFCHLYDGQEAIAEGMEAALTYEDAIITAYRDHCQAICRGDTPYRVLAEMVQKRTGSSAGKGGSMHYYNSKNNFYGGNGIVGAQLPVGTGLAFALKYQGKPNVAVSMYGDGAANQGQLYEAANMAALWKLPMIYVCENNLYGMGTSNERASHNTKFYTRGDLIPGFKIDGQNILVVREAMRWAKEYCVKGNGPLFIEFITYRYHGHSMSDPGITYRTREEINEVRAKRDPIEIVRKLLLENSWAQESELKDIEKKIRADIDADVEKLKLDPEPNAEDLYSHVGIGKHYIRGVEYKLSQLDY</sequence>
<gene>
    <name evidence="7" type="primary">Contig15889.g774</name>
    <name evidence="7" type="ORF">STYLEM_20570</name>
</gene>
<dbReference type="PANTHER" id="PTHR11516">
    <property type="entry name" value="PYRUVATE DEHYDROGENASE E1 COMPONENT, ALPHA SUBUNIT BACTERIAL AND ORGANELLAR"/>
    <property type="match status" value="1"/>
</dbReference>
<protein>
    <recommendedName>
        <fullName evidence="5">Pyruvate dehydrogenase E1 component subunit alpha</fullName>
        <ecNumber evidence="5">1.2.4.1</ecNumber>
    </recommendedName>
</protein>
<feature type="domain" description="Dehydrogenase E1 component" evidence="6">
    <location>
        <begin position="55"/>
        <end position="351"/>
    </location>
</feature>
<evidence type="ECO:0000256" key="4">
    <source>
        <dbReference type="ARBA" id="ARBA00023317"/>
    </source>
</evidence>
<dbReference type="PANTHER" id="PTHR11516:SF60">
    <property type="entry name" value="PYRUVATE DEHYDROGENASE E1 COMPONENT SUBUNIT ALPHA"/>
    <property type="match status" value="1"/>
</dbReference>
<dbReference type="InterPro" id="IPR017597">
    <property type="entry name" value="Pyrv_DH_E1_asu_subgrp-y"/>
</dbReference>
<proteinExistence type="predicted"/>
<dbReference type="FunFam" id="3.40.50.970:FF:000013">
    <property type="entry name" value="Pyruvate dehydrogenase E1 component subunit alpha"/>
    <property type="match status" value="1"/>
</dbReference>
<evidence type="ECO:0000256" key="3">
    <source>
        <dbReference type="ARBA" id="ARBA00023052"/>
    </source>
</evidence>
<dbReference type="Pfam" id="PF00676">
    <property type="entry name" value="E1_dh"/>
    <property type="match status" value="1"/>
</dbReference>
<dbReference type="CDD" id="cd02000">
    <property type="entry name" value="TPP_E1_PDC_ADC_BCADC"/>
    <property type="match status" value="1"/>
</dbReference>
<name>A0A078BA74_STYLE</name>
<dbReference type="NCBIfam" id="TIGR03182">
    <property type="entry name" value="PDH_E1_alph_y"/>
    <property type="match status" value="1"/>
</dbReference>
<dbReference type="EMBL" id="CCKQ01019399">
    <property type="protein sequence ID" value="CDW91415.1"/>
    <property type="molecule type" value="Genomic_DNA"/>
</dbReference>
<evidence type="ECO:0000313" key="8">
    <source>
        <dbReference type="Proteomes" id="UP000039865"/>
    </source>
</evidence>
<dbReference type="OrthoDB" id="10256198at2759"/>
<reference evidence="7 8" key="1">
    <citation type="submission" date="2014-06" db="EMBL/GenBank/DDBJ databases">
        <authorList>
            <person name="Swart Estienne"/>
        </authorList>
    </citation>
    <scope>NUCLEOTIDE SEQUENCE [LARGE SCALE GENOMIC DNA]</scope>
    <source>
        <strain evidence="7 8">130c</strain>
    </source>
</reference>
<dbReference type="OMA" id="LGYEMPC"/>
<comment type="function">
    <text evidence="5">The pyruvate dehydrogenase complex catalyzes the overall conversion of pyruvate to acetyl-CoA and CO(2).</text>
</comment>
<dbReference type="InterPro" id="IPR050642">
    <property type="entry name" value="PDH_E1_Alpha_Subunit"/>
</dbReference>
<dbReference type="InterPro" id="IPR001017">
    <property type="entry name" value="DH_E1"/>
</dbReference>
<keyword evidence="8" id="KW-1185">Reference proteome</keyword>
<comment type="catalytic activity">
    <reaction evidence="5">
        <text>N(6)-[(R)-lipoyl]-L-lysyl-[protein] + pyruvate + H(+) = N(6)-[(R)-S(8)-acetyldihydrolipoyl]-L-lysyl-[protein] + CO2</text>
        <dbReference type="Rhea" id="RHEA:19189"/>
        <dbReference type="Rhea" id="RHEA-COMP:10474"/>
        <dbReference type="Rhea" id="RHEA-COMP:10478"/>
        <dbReference type="ChEBI" id="CHEBI:15361"/>
        <dbReference type="ChEBI" id="CHEBI:15378"/>
        <dbReference type="ChEBI" id="CHEBI:16526"/>
        <dbReference type="ChEBI" id="CHEBI:83099"/>
        <dbReference type="ChEBI" id="CHEBI:83111"/>
        <dbReference type="EC" id="1.2.4.1"/>
    </reaction>
</comment>
<dbReference type="GO" id="GO:0006086">
    <property type="term" value="P:pyruvate decarboxylation to acetyl-CoA"/>
    <property type="evidence" value="ECO:0007669"/>
    <property type="project" value="InterPro"/>
</dbReference>
<accession>A0A078BA74</accession>
<dbReference type="EC" id="1.2.4.1" evidence="5"/>
<dbReference type="SUPFAM" id="SSF52518">
    <property type="entry name" value="Thiamin diphosphate-binding fold (THDP-binding)"/>
    <property type="match status" value="1"/>
</dbReference>
<dbReference type="FunCoup" id="A0A078BA74">
    <property type="interactions" value="93"/>
</dbReference>
<evidence type="ECO:0000256" key="1">
    <source>
        <dbReference type="ARBA" id="ARBA00001964"/>
    </source>
</evidence>
<dbReference type="Proteomes" id="UP000039865">
    <property type="component" value="Unassembled WGS sequence"/>
</dbReference>
<dbReference type="GO" id="GO:0004739">
    <property type="term" value="F:pyruvate dehydrogenase (acetyl-transferring) activity"/>
    <property type="evidence" value="ECO:0007669"/>
    <property type="project" value="UniProtKB-UniRule"/>
</dbReference>
<evidence type="ECO:0000256" key="5">
    <source>
        <dbReference type="RuleBase" id="RU361139"/>
    </source>
</evidence>
<evidence type="ECO:0000313" key="7">
    <source>
        <dbReference type="EMBL" id="CDW91415.1"/>
    </source>
</evidence>
<keyword evidence="2 5" id="KW-0560">Oxidoreductase</keyword>
<organism evidence="7 8">
    <name type="scientific">Stylonychia lemnae</name>
    <name type="common">Ciliate</name>
    <dbReference type="NCBI Taxonomy" id="5949"/>
    <lineage>
        <taxon>Eukaryota</taxon>
        <taxon>Sar</taxon>
        <taxon>Alveolata</taxon>
        <taxon>Ciliophora</taxon>
        <taxon>Intramacronucleata</taxon>
        <taxon>Spirotrichea</taxon>
        <taxon>Stichotrichia</taxon>
        <taxon>Sporadotrichida</taxon>
        <taxon>Oxytrichidae</taxon>
        <taxon>Stylonychinae</taxon>
        <taxon>Stylonychia</taxon>
    </lineage>
</organism>